<reference evidence="9" key="2">
    <citation type="submission" date="2025-08" db="UniProtKB">
        <authorList>
            <consortium name="Ensembl"/>
        </authorList>
    </citation>
    <scope>IDENTIFICATION</scope>
</reference>
<evidence type="ECO:0000256" key="7">
    <source>
        <dbReference type="RuleBase" id="RU362114"/>
    </source>
</evidence>
<dbReference type="Pfam" id="PF00644">
    <property type="entry name" value="PARP"/>
    <property type="match status" value="1"/>
</dbReference>
<dbReference type="AlphaFoldDB" id="A0AAZ1X0P0"/>
<keyword evidence="5" id="KW-0539">Nucleus</keyword>
<dbReference type="CDD" id="cd01439">
    <property type="entry name" value="TCCD_inducible_PARP_like"/>
    <property type="match status" value="1"/>
</dbReference>
<evidence type="ECO:0000256" key="6">
    <source>
        <dbReference type="ARBA" id="ARBA00024347"/>
    </source>
</evidence>
<dbReference type="Gene3D" id="3.40.220.10">
    <property type="entry name" value="Leucine Aminopeptidase, subunit E, domain 1"/>
    <property type="match status" value="1"/>
</dbReference>
<dbReference type="InterPro" id="IPR052056">
    <property type="entry name" value="Mono-ARTD/PARP"/>
</dbReference>
<dbReference type="GO" id="GO:1990404">
    <property type="term" value="F:NAD+-protein mono-ADP-ribosyltransferase activity"/>
    <property type="evidence" value="ECO:0007669"/>
    <property type="project" value="TreeGrafter"/>
</dbReference>
<organism evidence="9 10">
    <name type="scientific">Oreochromis aureus</name>
    <name type="common">Israeli tilapia</name>
    <name type="synonym">Chromis aureus</name>
    <dbReference type="NCBI Taxonomy" id="47969"/>
    <lineage>
        <taxon>Eukaryota</taxon>
        <taxon>Metazoa</taxon>
        <taxon>Chordata</taxon>
        <taxon>Craniata</taxon>
        <taxon>Vertebrata</taxon>
        <taxon>Euteleostomi</taxon>
        <taxon>Actinopterygii</taxon>
        <taxon>Neopterygii</taxon>
        <taxon>Teleostei</taxon>
        <taxon>Neoteleostei</taxon>
        <taxon>Acanthomorphata</taxon>
        <taxon>Ovalentaria</taxon>
        <taxon>Cichlomorphae</taxon>
        <taxon>Cichliformes</taxon>
        <taxon>Cichlidae</taxon>
        <taxon>African cichlids</taxon>
        <taxon>Pseudocrenilabrinae</taxon>
        <taxon>Oreochromini</taxon>
        <taxon>Oreochromis</taxon>
    </lineage>
</organism>
<evidence type="ECO:0000256" key="3">
    <source>
        <dbReference type="ARBA" id="ARBA00022679"/>
    </source>
</evidence>
<dbReference type="SUPFAM" id="SSF56399">
    <property type="entry name" value="ADP-ribosylation"/>
    <property type="match status" value="1"/>
</dbReference>
<dbReference type="EC" id="2.4.2.-" evidence="7"/>
<comment type="subcellular location">
    <subcellularLocation>
        <location evidence="1">Nucleus</location>
    </subcellularLocation>
</comment>
<dbReference type="GO" id="GO:0003950">
    <property type="term" value="F:NAD+ poly-ADP-ribosyltransferase activity"/>
    <property type="evidence" value="ECO:0007669"/>
    <property type="project" value="UniProtKB-UniRule"/>
</dbReference>
<dbReference type="FunFam" id="3.90.228.10:FF:000008">
    <property type="entry name" value="Poly [ADP-ribose] polymerase"/>
    <property type="match status" value="1"/>
</dbReference>
<dbReference type="GO" id="GO:0003714">
    <property type="term" value="F:transcription corepressor activity"/>
    <property type="evidence" value="ECO:0007669"/>
    <property type="project" value="TreeGrafter"/>
</dbReference>
<dbReference type="PANTHER" id="PTHR14453">
    <property type="entry name" value="PARP/ZINC FINGER CCCH TYPE DOMAIN CONTAINING PROTEIN"/>
    <property type="match status" value="1"/>
</dbReference>
<dbReference type="Gene3D" id="3.90.228.10">
    <property type="match status" value="1"/>
</dbReference>
<evidence type="ECO:0000256" key="1">
    <source>
        <dbReference type="ARBA" id="ARBA00004123"/>
    </source>
</evidence>
<gene>
    <name evidence="9" type="primary">LOC116333413</name>
</gene>
<accession>A0AAZ1X0P0</accession>
<feature type="domain" description="PARP catalytic" evidence="8">
    <location>
        <begin position="176"/>
        <end position="370"/>
    </location>
</feature>
<dbReference type="PANTHER" id="PTHR14453:SF89">
    <property type="entry name" value="PROTEIN MONO-ADP-RIBOSYLTRANSFERASE PARP14"/>
    <property type="match status" value="1"/>
</dbReference>
<reference evidence="10" key="1">
    <citation type="submission" date="2020-03" db="EMBL/GenBank/DDBJ databases">
        <title>Evolution of repeat sequences and sex chromosomes of tilapia species revealed by chromosome-level genomes.</title>
        <authorList>
            <person name="Xu L."/>
            <person name="Tao W."/>
            <person name="Wang D."/>
            <person name="Zhou Q."/>
        </authorList>
    </citation>
    <scope>NUCLEOTIDE SEQUENCE [LARGE SCALE GENOMIC DNA]</scope>
    <source>
        <strain evidence="10">Israel</strain>
    </source>
</reference>
<sequence length="370" mass="41788">MCDAAEPRHVDGVAYYLPLLQANQHMKYETEKKSMFIFLFKICLHVLSKYIHMKCKLLTWQRTAGNLWLYLGHMVNVLTTWRLKNGLVPNRSILMVIKGKRHKDPLSPHLGAKSNPGMIMTQPGNLKCKKILHVAGDPDPVKINKIVKDALQMCVKSSYTSVSFPAIDTGEIYSCISEVYNMGNLHTIVTLSPIQKRTSEYDEILKLFQASCNGTVTKIERIQNPGLWKSLEIKKRDMELRNGHQNNERRLFHGTCDTAVPNINDRGFNRSHAGKNAAYYGNGTYFAVNASYSANDTYSTPNQNGEKFMYVCRVLTGDFTLGKQGMIEPPAKGTASTDLYDSVVDNPANPTMFVVFHDTQAYPEYLITFN</sequence>
<evidence type="ECO:0000256" key="5">
    <source>
        <dbReference type="ARBA" id="ARBA00023242"/>
    </source>
</evidence>
<keyword evidence="10" id="KW-1185">Reference proteome</keyword>
<evidence type="ECO:0000256" key="4">
    <source>
        <dbReference type="ARBA" id="ARBA00023027"/>
    </source>
</evidence>
<dbReference type="SUPFAM" id="SSF52949">
    <property type="entry name" value="Macro domain-like"/>
    <property type="match status" value="1"/>
</dbReference>
<dbReference type="GO" id="GO:0010629">
    <property type="term" value="P:negative regulation of gene expression"/>
    <property type="evidence" value="ECO:0007669"/>
    <property type="project" value="TreeGrafter"/>
</dbReference>
<evidence type="ECO:0000259" key="8">
    <source>
        <dbReference type="PROSITE" id="PS51059"/>
    </source>
</evidence>
<dbReference type="InterPro" id="IPR012317">
    <property type="entry name" value="Poly(ADP-ribose)pol_cat_dom"/>
</dbReference>
<protein>
    <recommendedName>
        <fullName evidence="7">Poly [ADP-ribose] polymerase</fullName>
        <shortName evidence="7">PARP</shortName>
        <ecNumber evidence="7">2.4.2.-</ecNumber>
    </recommendedName>
</protein>
<keyword evidence="3 7" id="KW-0808">Transferase</keyword>
<keyword evidence="2 7" id="KW-0328">Glycosyltransferase</keyword>
<dbReference type="GO" id="GO:0005634">
    <property type="term" value="C:nucleus"/>
    <property type="evidence" value="ECO:0007669"/>
    <property type="project" value="UniProtKB-SubCell"/>
</dbReference>
<dbReference type="Proteomes" id="UP000472276">
    <property type="component" value="Unassembled WGS sequence"/>
</dbReference>
<keyword evidence="4 7" id="KW-0520">NAD</keyword>
<evidence type="ECO:0000313" key="10">
    <source>
        <dbReference type="Proteomes" id="UP000472276"/>
    </source>
</evidence>
<reference evidence="9" key="3">
    <citation type="submission" date="2025-09" db="UniProtKB">
        <authorList>
            <consortium name="Ensembl"/>
        </authorList>
    </citation>
    <scope>IDENTIFICATION</scope>
</reference>
<comment type="similarity">
    <text evidence="6">Belongs to the ARTD/PARP family.</text>
</comment>
<evidence type="ECO:0000313" key="9">
    <source>
        <dbReference type="Ensembl" id="ENSOABP00000061501.1"/>
    </source>
</evidence>
<dbReference type="GO" id="GO:0070212">
    <property type="term" value="P:protein poly-ADP-ribosylation"/>
    <property type="evidence" value="ECO:0007669"/>
    <property type="project" value="TreeGrafter"/>
</dbReference>
<evidence type="ECO:0000256" key="2">
    <source>
        <dbReference type="ARBA" id="ARBA00022676"/>
    </source>
</evidence>
<dbReference type="Ensembl" id="ENSOABT00000070851.1">
    <property type="protein sequence ID" value="ENSOABP00000061501.1"/>
    <property type="gene ID" value="ENSOABG00000035844.1"/>
</dbReference>
<dbReference type="PROSITE" id="PS51059">
    <property type="entry name" value="PARP_CATALYTIC"/>
    <property type="match status" value="1"/>
</dbReference>
<dbReference type="GO" id="GO:0005737">
    <property type="term" value="C:cytoplasm"/>
    <property type="evidence" value="ECO:0007669"/>
    <property type="project" value="TreeGrafter"/>
</dbReference>
<name>A0AAZ1X0P0_OREAU</name>
<dbReference type="InterPro" id="IPR043472">
    <property type="entry name" value="Macro_dom-like"/>
</dbReference>
<proteinExistence type="inferred from homology"/>